<evidence type="ECO:0000259" key="16">
    <source>
        <dbReference type="PROSITE" id="PS50111"/>
    </source>
</evidence>
<dbReference type="Proteomes" id="UP000009881">
    <property type="component" value="Unassembled WGS sequence"/>
</dbReference>
<proteinExistence type="inferred from homology"/>
<dbReference type="Gene3D" id="1.20.120.50">
    <property type="entry name" value="Hemerythrin-like"/>
    <property type="match status" value="1"/>
</dbReference>
<feature type="transmembrane region" description="Helical" evidence="15">
    <location>
        <begin position="278"/>
        <end position="297"/>
    </location>
</feature>
<evidence type="ECO:0000256" key="10">
    <source>
        <dbReference type="ARBA" id="ARBA00023004"/>
    </source>
</evidence>
<reference evidence="19 20" key="1">
    <citation type="journal article" date="2013" name="Genome Announc.">
        <title>Draft Genome Sequence of an Alphaproteobacterium, Caenispirillum salinarum AK4(T), Isolated from a Solar Saltern.</title>
        <authorList>
            <person name="Khatri I."/>
            <person name="Singh A."/>
            <person name="Korpole S."/>
            <person name="Pinnaka A.K."/>
            <person name="Subramanian S."/>
        </authorList>
    </citation>
    <scope>NUCLEOTIDE SEQUENCE [LARGE SCALE GENOMIC DNA]</scope>
    <source>
        <strain evidence="19 20">AK4</strain>
    </source>
</reference>
<dbReference type="InterPro" id="IPR000727">
    <property type="entry name" value="T_SNARE_dom"/>
</dbReference>
<feature type="domain" description="HAMP" evidence="18">
    <location>
        <begin position="299"/>
        <end position="352"/>
    </location>
</feature>
<protein>
    <recommendedName>
        <fullName evidence="21">Methyl-accepting chemotaxis protein</fullName>
    </recommendedName>
</protein>
<dbReference type="eggNOG" id="COG0840">
    <property type="taxonomic scope" value="Bacteria"/>
</dbReference>
<evidence type="ECO:0000256" key="8">
    <source>
        <dbReference type="ARBA" id="ARBA00022723"/>
    </source>
</evidence>
<dbReference type="CDD" id="cd12912">
    <property type="entry name" value="PDC2_MCP_like"/>
    <property type="match status" value="1"/>
</dbReference>
<dbReference type="EMBL" id="ANHY01000004">
    <property type="protein sequence ID" value="EKV32113.1"/>
    <property type="molecule type" value="Genomic_DNA"/>
</dbReference>
<comment type="similarity">
    <text evidence="2">Belongs to the hemerythrin family.</text>
</comment>
<evidence type="ECO:0000259" key="17">
    <source>
        <dbReference type="PROSITE" id="PS50192"/>
    </source>
</evidence>
<keyword evidence="8" id="KW-0479">Metal-binding</keyword>
<dbReference type="PANTHER" id="PTHR32089">
    <property type="entry name" value="METHYL-ACCEPTING CHEMOTAXIS PROTEIN MCPB"/>
    <property type="match status" value="1"/>
</dbReference>
<keyword evidence="6" id="KW-0997">Cell inner membrane</keyword>
<dbReference type="FunFam" id="3.30.450.20:FF:000048">
    <property type="entry name" value="Methyl-accepting chemotaxis protein"/>
    <property type="match status" value="1"/>
</dbReference>
<gene>
    <name evidence="19" type="ORF">C882_3177</name>
</gene>
<dbReference type="Gene3D" id="3.30.450.20">
    <property type="entry name" value="PAS domain"/>
    <property type="match status" value="2"/>
</dbReference>
<dbReference type="Gene3D" id="1.10.287.950">
    <property type="entry name" value="Methyl-accepting chemotaxis protein"/>
    <property type="match status" value="1"/>
</dbReference>
<dbReference type="InterPro" id="IPR033479">
    <property type="entry name" value="dCache_1"/>
</dbReference>
<dbReference type="OrthoDB" id="7293398at2"/>
<organism evidence="19 20">
    <name type="scientific">Caenispirillum salinarum AK4</name>
    <dbReference type="NCBI Taxonomy" id="1238182"/>
    <lineage>
        <taxon>Bacteria</taxon>
        <taxon>Pseudomonadati</taxon>
        <taxon>Pseudomonadota</taxon>
        <taxon>Alphaproteobacteria</taxon>
        <taxon>Rhodospirillales</taxon>
        <taxon>Novispirillaceae</taxon>
        <taxon>Caenispirillum</taxon>
    </lineage>
</organism>
<evidence type="ECO:0000256" key="1">
    <source>
        <dbReference type="ARBA" id="ARBA00004429"/>
    </source>
</evidence>
<dbReference type="InterPro" id="IPR012827">
    <property type="entry name" value="Hemerythrin_metal-bd"/>
</dbReference>
<dbReference type="CDD" id="cd11386">
    <property type="entry name" value="MCP_signal"/>
    <property type="match status" value="1"/>
</dbReference>
<dbReference type="GO" id="GO:0046872">
    <property type="term" value="F:metal ion binding"/>
    <property type="evidence" value="ECO:0007669"/>
    <property type="project" value="UniProtKB-KW"/>
</dbReference>
<keyword evidence="7 15" id="KW-0812">Transmembrane</keyword>
<dbReference type="AlphaFoldDB" id="K9HPB2"/>
<dbReference type="RefSeq" id="WP_009539374.1">
    <property type="nucleotide sequence ID" value="NZ_ANHY01000004.1"/>
</dbReference>
<dbReference type="SUPFAM" id="SSF103190">
    <property type="entry name" value="Sensory domain-like"/>
    <property type="match status" value="1"/>
</dbReference>
<dbReference type="GO" id="GO:0005886">
    <property type="term" value="C:plasma membrane"/>
    <property type="evidence" value="ECO:0007669"/>
    <property type="project" value="UniProtKB-SubCell"/>
</dbReference>
<dbReference type="GO" id="GO:0006935">
    <property type="term" value="P:chemotaxis"/>
    <property type="evidence" value="ECO:0007669"/>
    <property type="project" value="UniProtKB-KW"/>
</dbReference>
<evidence type="ECO:0000256" key="14">
    <source>
        <dbReference type="PROSITE-ProRule" id="PRU00284"/>
    </source>
</evidence>
<dbReference type="PROSITE" id="PS00550">
    <property type="entry name" value="HEMERYTHRINS"/>
    <property type="match status" value="1"/>
</dbReference>
<evidence type="ECO:0000259" key="18">
    <source>
        <dbReference type="PROSITE" id="PS50885"/>
    </source>
</evidence>
<keyword evidence="4" id="KW-0488">Methylation</keyword>
<feature type="domain" description="Methyl-accepting transducer" evidence="16">
    <location>
        <begin position="386"/>
        <end position="629"/>
    </location>
</feature>
<sequence length="797" mass="84852">MKRFLGIGGKILIASSLVIIGAVGAFAIYFDMRQQDEISTALQAKVDESGALATRSLENWIAGRVGLIENLGDNVAADPSPDAVRTLIARDAMHERFMFSYFGSTEGQMIMYPPDELPADYDPRARPWYQDAQRTGQSTITEPYRDASTGDLIVTVTTPVSADGRNLGVVGGDISLSAMIGLVRSIDLGGIGHGFMVSGDDTVLIHPDDALTLKPLDDAFPGAGLSVNAGDGSALQPAGDRLVAFMPIPGLPGVDWYLGLSIDREAAYAPLSAFRTTMIITTLLLLGGMIALVGYTVRRLVLRPVNAMTQVMGELAEGNIEVPVPYGERSDEIGRMASSVKHFKEQLARVREMEMEKVRGAVRAEQHRKAALGKLVSSLEITVGEVARKLTGAAGEMQQSASGMAALAQQTSSQATTVSAAAEEASVNVQTVASAADQLSASSADIERQVSVSREIAAQATEEAKSTSAAIQALSDDVNKIGDVVNLITDIASQTNLLALNATIEAARAGEAGKGFAVVANEVKSLATQTARATEQIAKNIESVQGGTQRAVQAIDSINRVIERMAEISAAVSAAVEEQNAATAEIARSVDQASEGTREVSRNIVEVEQAASTTGDSAGRIAESSEELSTQAGRLTAEVAGFVAQVRANKEDIKLIDWTDDLKTGIADIDAHHKSIIAELNSLAGEMLHGDGSAAAQAMLRKMKDEMAQHFRDEEAEMKTRGYADLEQHRAQHQKLLDRMATFDRTMGEDTPEAVNDFFGYTADWLTHHIAKMDKPLVAFLNGRGQSQGQSRGRRAA</sequence>
<dbReference type="Pfam" id="PF00672">
    <property type="entry name" value="HAMP"/>
    <property type="match status" value="1"/>
</dbReference>
<evidence type="ECO:0000256" key="15">
    <source>
        <dbReference type="SAM" id="Phobius"/>
    </source>
</evidence>
<evidence type="ECO:0000256" key="2">
    <source>
        <dbReference type="ARBA" id="ARBA00010587"/>
    </source>
</evidence>
<evidence type="ECO:0000256" key="13">
    <source>
        <dbReference type="ARBA" id="ARBA00029447"/>
    </source>
</evidence>
<dbReference type="CDD" id="cd12913">
    <property type="entry name" value="PDC1_MCP_like"/>
    <property type="match status" value="1"/>
</dbReference>
<dbReference type="InterPro" id="IPR003660">
    <property type="entry name" value="HAMP_dom"/>
</dbReference>
<keyword evidence="5" id="KW-0145">Chemotaxis</keyword>
<dbReference type="Pfam" id="PF01814">
    <property type="entry name" value="Hemerythrin"/>
    <property type="match status" value="1"/>
</dbReference>
<dbReference type="SMART" id="SM00283">
    <property type="entry name" value="MA"/>
    <property type="match status" value="1"/>
</dbReference>
<evidence type="ECO:0000313" key="19">
    <source>
        <dbReference type="EMBL" id="EKV32113.1"/>
    </source>
</evidence>
<evidence type="ECO:0000256" key="6">
    <source>
        <dbReference type="ARBA" id="ARBA00022519"/>
    </source>
</evidence>
<evidence type="ECO:0000256" key="7">
    <source>
        <dbReference type="ARBA" id="ARBA00022692"/>
    </source>
</evidence>
<dbReference type="InterPro" id="IPR029151">
    <property type="entry name" value="Sensor-like_sf"/>
</dbReference>
<keyword evidence="10" id="KW-0408">Iron</keyword>
<comment type="subcellular location">
    <subcellularLocation>
        <location evidence="1">Cell inner membrane</location>
        <topology evidence="1">Multi-pass membrane protein</topology>
    </subcellularLocation>
</comment>
<keyword evidence="12 14" id="KW-0807">Transducer</keyword>
<dbReference type="InterPro" id="IPR035938">
    <property type="entry name" value="Hemerythrin-like_sf"/>
</dbReference>
<dbReference type="SUPFAM" id="SSF47188">
    <property type="entry name" value="Hemerythrin-like"/>
    <property type="match status" value="1"/>
</dbReference>
<keyword evidence="9 15" id="KW-1133">Transmembrane helix</keyword>
<evidence type="ECO:0000256" key="11">
    <source>
        <dbReference type="ARBA" id="ARBA00023136"/>
    </source>
</evidence>
<evidence type="ECO:0000256" key="3">
    <source>
        <dbReference type="ARBA" id="ARBA00022475"/>
    </source>
</evidence>
<dbReference type="PROSITE" id="PS50111">
    <property type="entry name" value="CHEMOTAXIS_TRANSDUC_2"/>
    <property type="match status" value="1"/>
</dbReference>
<dbReference type="Pfam" id="PF02743">
    <property type="entry name" value="dCache_1"/>
    <property type="match status" value="1"/>
</dbReference>
<comment type="caution">
    <text evidence="19">The sequence shown here is derived from an EMBL/GenBank/DDBJ whole genome shotgun (WGS) entry which is preliminary data.</text>
</comment>
<evidence type="ECO:0000256" key="9">
    <source>
        <dbReference type="ARBA" id="ARBA00022989"/>
    </source>
</evidence>
<dbReference type="STRING" id="1238182.C882_3177"/>
<accession>K9HPB2</accession>
<dbReference type="PATRIC" id="fig|1238182.3.peg.925"/>
<dbReference type="SMART" id="SM00304">
    <property type="entry name" value="HAMP"/>
    <property type="match status" value="1"/>
</dbReference>
<dbReference type="SUPFAM" id="SSF58104">
    <property type="entry name" value="Methyl-accepting chemotaxis protein (MCP) signaling domain"/>
    <property type="match status" value="1"/>
</dbReference>
<dbReference type="PROSITE" id="PS50885">
    <property type="entry name" value="HAMP"/>
    <property type="match status" value="1"/>
</dbReference>
<dbReference type="PANTHER" id="PTHR32089:SF112">
    <property type="entry name" value="LYSOZYME-LIKE PROTEIN-RELATED"/>
    <property type="match status" value="1"/>
</dbReference>
<dbReference type="NCBIfam" id="TIGR02481">
    <property type="entry name" value="hemeryth_dom"/>
    <property type="match status" value="1"/>
</dbReference>
<dbReference type="Pfam" id="PF00015">
    <property type="entry name" value="MCPsignal"/>
    <property type="match status" value="1"/>
</dbReference>
<evidence type="ECO:0000256" key="4">
    <source>
        <dbReference type="ARBA" id="ARBA00022481"/>
    </source>
</evidence>
<comment type="similarity">
    <text evidence="13">Belongs to the methyl-accepting chemotaxis (MCP) protein family.</text>
</comment>
<evidence type="ECO:0000256" key="5">
    <source>
        <dbReference type="ARBA" id="ARBA00022500"/>
    </source>
</evidence>
<dbReference type="GO" id="GO:0007165">
    <property type="term" value="P:signal transduction"/>
    <property type="evidence" value="ECO:0007669"/>
    <property type="project" value="UniProtKB-KW"/>
</dbReference>
<dbReference type="InterPro" id="IPR016131">
    <property type="entry name" value="Haemerythrin_Fe_BS"/>
</dbReference>
<dbReference type="InterPro" id="IPR004089">
    <property type="entry name" value="MCPsignal_dom"/>
</dbReference>
<evidence type="ECO:0000313" key="20">
    <source>
        <dbReference type="Proteomes" id="UP000009881"/>
    </source>
</evidence>
<feature type="transmembrane region" description="Helical" evidence="15">
    <location>
        <begin position="12"/>
        <end position="30"/>
    </location>
</feature>
<dbReference type="PROSITE" id="PS50192">
    <property type="entry name" value="T_SNARE"/>
    <property type="match status" value="1"/>
</dbReference>
<evidence type="ECO:0000256" key="12">
    <source>
        <dbReference type="ARBA" id="ARBA00023224"/>
    </source>
</evidence>
<keyword evidence="11 15" id="KW-0472">Membrane</keyword>
<keyword evidence="20" id="KW-1185">Reference proteome</keyword>
<keyword evidence="3" id="KW-1003">Cell membrane</keyword>
<feature type="domain" description="T-SNARE coiled-coil homology" evidence="17">
    <location>
        <begin position="545"/>
        <end position="607"/>
    </location>
</feature>
<evidence type="ECO:0008006" key="21">
    <source>
        <dbReference type="Google" id="ProtNLM"/>
    </source>
</evidence>
<name>K9HPB2_9PROT</name>
<dbReference type="InterPro" id="IPR012312">
    <property type="entry name" value="Hemerythrin-like"/>
</dbReference>
<dbReference type="NCBIfam" id="NF033749">
    <property type="entry name" value="bact_hemeryth"/>
    <property type="match status" value="1"/>
</dbReference>
<dbReference type="CDD" id="cd06225">
    <property type="entry name" value="HAMP"/>
    <property type="match status" value="1"/>
</dbReference>
<dbReference type="CDD" id="cd12107">
    <property type="entry name" value="Hemerythrin"/>
    <property type="match status" value="1"/>
</dbReference>
<dbReference type="Gene3D" id="1.10.8.500">
    <property type="entry name" value="HAMP domain in histidine kinase"/>
    <property type="match status" value="1"/>
</dbReference>